<dbReference type="Proteomes" id="UP000289794">
    <property type="component" value="Chromosome"/>
</dbReference>
<dbReference type="KEGG" id="bpro:PMF13cell1_03639"/>
<gene>
    <name evidence="1" type="ORF">PMF13cell1_03639</name>
</gene>
<evidence type="ECO:0000313" key="2">
    <source>
        <dbReference type="Proteomes" id="UP000289794"/>
    </source>
</evidence>
<evidence type="ECO:0000313" key="1">
    <source>
        <dbReference type="EMBL" id="QBE98075.1"/>
    </source>
</evidence>
<reference evidence="1 2" key="1">
    <citation type="submission" date="2019-01" db="EMBL/GenBank/DDBJ databases">
        <title>PMF-metabolizing Aryl O-demethylase.</title>
        <authorList>
            <person name="Kim M."/>
        </authorList>
    </citation>
    <scope>NUCLEOTIDE SEQUENCE [LARGE SCALE GENOMIC DNA]</scope>
    <source>
        <strain evidence="1 2">PMF1</strain>
    </source>
</reference>
<organism evidence="1 2">
    <name type="scientific">Blautia producta</name>
    <dbReference type="NCBI Taxonomy" id="33035"/>
    <lineage>
        <taxon>Bacteria</taxon>
        <taxon>Bacillati</taxon>
        <taxon>Bacillota</taxon>
        <taxon>Clostridia</taxon>
        <taxon>Lachnospirales</taxon>
        <taxon>Lachnospiraceae</taxon>
        <taxon>Blautia</taxon>
    </lineage>
</organism>
<dbReference type="AlphaFoldDB" id="A0A4P6M203"/>
<proteinExistence type="predicted"/>
<sequence length="190" mass="21820">MEKQLFCHPLIPTLKLTKKSLEDLYACLEKGSFSGLGLFPFESKVYRNVLDVKTEQQKISSDLAIMTKALVKLENLYHYPETTMTETTYNVEKEQMTTEKERLNLRLSVLNGFSSESSAMEKDIAVFNELLFSTSPHTPAEVFSKINPLLLQEFMNRLLLQVDVNDKMISTLYFKNGLEQKFIIVDFSNA</sequence>
<name>A0A4P6M203_9FIRM</name>
<dbReference type="EMBL" id="CP035945">
    <property type="protein sequence ID" value="QBE98075.1"/>
    <property type="molecule type" value="Genomic_DNA"/>
</dbReference>
<accession>A0A4P6M203</accession>
<dbReference type="RefSeq" id="WP_165392508.1">
    <property type="nucleotide sequence ID" value="NZ_CP035945.1"/>
</dbReference>
<protein>
    <submittedName>
        <fullName evidence="1">Uncharacterized protein</fullName>
    </submittedName>
</protein>